<dbReference type="HAMAP" id="MF_00692">
    <property type="entry name" value="SelO"/>
    <property type="match status" value="1"/>
</dbReference>
<keyword evidence="3 8" id="KW-0548">Nucleotidyltransferase</keyword>
<name>A0AA48HNL2_9ALTE</name>
<protein>
    <recommendedName>
        <fullName evidence="8">Protein nucleotidyltransferase YdiU</fullName>
        <ecNumber evidence="8">2.7.7.-</ecNumber>
    </recommendedName>
    <alternativeName>
        <fullName evidence="8">Protein adenylyltransferase YdiU</fullName>
        <ecNumber evidence="8">2.7.7.108</ecNumber>
    </alternativeName>
    <alternativeName>
        <fullName evidence="8">Protein uridylyltransferase YdiU</fullName>
        <ecNumber evidence="8">2.7.7.-</ecNumber>
    </alternativeName>
</protein>
<dbReference type="PANTHER" id="PTHR32057:SF14">
    <property type="entry name" value="PROTEIN ADENYLYLTRANSFERASE SELO, MITOCHONDRIAL"/>
    <property type="match status" value="1"/>
</dbReference>
<comment type="catalytic activity">
    <reaction evidence="8">
        <text>L-seryl-[protein] + ATP = 3-O-(5'-adenylyl)-L-seryl-[protein] + diphosphate</text>
        <dbReference type="Rhea" id="RHEA:58120"/>
        <dbReference type="Rhea" id="RHEA-COMP:9863"/>
        <dbReference type="Rhea" id="RHEA-COMP:15073"/>
        <dbReference type="ChEBI" id="CHEBI:29999"/>
        <dbReference type="ChEBI" id="CHEBI:30616"/>
        <dbReference type="ChEBI" id="CHEBI:33019"/>
        <dbReference type="ChEBI" id="CHEBI:142516"/>
        <dbReference type="EC" id="2.7.7.108"/>
    </reaction>
</comment>
<dbReference type="EC" id="2.7.7.108" evidence="8"/>
<organism evidence="9 10">
    <name type="scientific">Planctobacterium marinum</name>
    <dbReference type="NCBI Taxonomy" id="1631968"/>
    <lineage>
        <taxon>Bacteria</taxon>
        <taxon>Pseudomonadati</taxon>
        <taxon>Pseudomonadota</taxon>
        <taxon>Gammaproteobacteria</taxon>
        <taxon>Alteromonadales</taxon>
        <taxon>Alteromonadaceae</taxon>
        <taxon>Planctobacterium</taxon>
    </lineage>
</organism>
<feature type="binding site" evidence="8">
    <location>
        <position position="147"/>
    </location>
    <ligand>
        <name>ATP</name>
        <dbReference type="ChEBI" id="CHEBI:30616"/>
    </ligand>
</feature>
<dbReference type="GO" id="GO:0070733">
    <property type="term" value="F:AMPylase activity"/>
    <property type="evidence" value="ECO:0007669"/>
    <property type="project" value="UniProtKB-EC"/>
</dbReference>
<feature type="binding site" evidence="8">
    <location>
        <position position="56"/>
    </location>
    <ligand>
        <name>ATP</name>
        <dbReference type="ChEBI" id="CHEBI:30616"/>
    </ligand>
</feature>
<comment type="catalytic activity">
    <reaction evidence="8">
        <text>L-seryl-[protein] + UTP = O-(5'-uridylyl)-L-seryl-[protein] + diphosphate</text>
        <dbReference type="Rhea" id="RHEA:64604"/>
        <dbReference type="Rhea" id="RHEA-COMP:9863"/>
        <dbReference type="Rhea" id="RHEA-COMP:16635"/>
        <dbReference type="ChEBI" id="CHEBI:29999"/>
        <dbReference type="ChEBI" id="CHEBI:33019"/>
        <dbReference type="ChEBI" id="CHEBI:46398"/>
        <dbReference type="ChEBI" id="CHEBI:156051"/>
    </reaction>
</comment>
<dbReference type="EC" id="2.7.7.-" evidence="8"/>
<comment type="similarity">
    <text evidence="1 8">Belongs to the SELO family.</text>
</comment>
<comment type="catalytic activity">
    <reaction evidence="8">
        <text>L-histidyl-[protein] + UTP = N(tele)-(5'-uridylyl)-L-histidyl-[protein] + diphosphate</text>
        <dbReference type="Rhea" id="RHEA:83891"/>
        <dbReference type="Rhea" id="RHEA-COMP:9745"/>
        <dbReference type="Rhea" id="RHEA-COMP:20239"/>
        <dbReference type="ChEBI" id="CHEBI:29979"/>
        <dbReference type="ChEBI" id="CHEBI:33019"/>
        <dbReference type="ChEBI" id="CHEBI:46398"/>
        <dbReference type="ChEBI" id="CHEBI:233474"/>
    </reaction>
</comment>
<gene>
    <name evidence="8" type="primary">ydiU</name>
    <name evidence="8" type="synonym">selO</name>
    <name evidence="9" type="ORF">MACH26_40500</name>
</gene>
<evidence type="ECO:0000256" key="1">
    <source>
        <dbReference type="ARBA" id="ARBA00009747"/>
    </source>
</evidence>
<keyword evidence="5 8" id="KW-0547">Nucleotide-binding</keyword>
<evidence type="ECO:0000256" key="3">
    <source>
        <dbReference type="ARBA" id="ARBA00022695"/>
    </source>
</evidence>
<evidence type="ECO:0000256" key="6">
    <source>
        <dbReference type="ARBA" id="ARBA00022840"/>
    </source>
</evidence>
<dbReference type="KEGG" id="pmaw:MACH26_40500"/>
<comment type="catalytic activity">
    <reaction evidence="8">
        <text>L-threonyl-[protein] + ATP = 3-O-(5'-adenylyl)-L-threonyl-[protein] + diphosphate</text>
        <dbReference type="Rhea" id="RHEA:54292"/>
        <dbReference type="Rhea" id="RHEA-COMP:11060"/>
        <dbReference type="Rhea" id="RHEA-COMP:13847"/>
        <dbReference type="ChEBI" id="CHEBI:30013"/>
        <dbReference type="ChEBI" id="CHEBI:30616"/>
        <dbReference type="ChEBI" id="CHEBI:33019"/>
        <dbReference type="ChEBI" id="CHEBI:138113"/>
        <dbReference type="EC" id="2.7.7.108"/>
    </reaction>
</comment>
<feature type="binding site" evidence="8">
    <location>
        <position position="54"/>
    </location>
    <ligand>
        <name>ATP</name>
        <dbReference type="ChEBI" id="CHEBI:30616"/>
    </ligand>
</feature>
<dbReference type="GO" id="GO:0000287">
    <property type="term" value="F:magnesium ion binding"/>
    <property type="evidence" value="ECO:0007669"/>
    <property type="project" value="UniProtKB-UniRule"/>
</dbReference>
<feature type="binding site" evidence="8">
    <location>
        <position position="226"/>
    </location>
    <ligand>
        <name>Mg(2+)</name>
        <dbReference type="ChEBI" id="CHEBI:18420"/>
    </ligand>
</feature>
<dbReference type="NCBIfam" id="NF000658">
    <property type="entry name" value="PRK00029.1"/>
    <property type="match status" value="1"/>
</dbReference>
<dbReference type="Proteomes" id="UP001333710">
    <property type="component" value="Chromosome"/>
</dbReference>
<evidence type="ECO:0000313" key="9">
    <source>
        <dbReference type="EMBL" id="BDX08529.1"/>
    </source>
</evidence>
<keyword evidence="6 8" id="KW-0067">ATP-binding</keyword>
<dbReference type="GO" id="GO:0005524">
    <property type="term" value="F:ATP binding"/>
    <property type="evidence" value="ECO:0007669"/>
    <property type="project" value="UniProtKB-UniRule"/>
</dbReference>
<feature type="binding site" evidence="8">
    <location>
        <position position="57"/>
    </location>
    <ligand>
        <name>ATP</name>
        <dbReference type="ChEBI" id="CHEBI:30616"/>
    </ligand>
</feature>
<feature type="binding site" evidence="8">
    <location>
        <position position="77"/>
    </location>
    <ligand>
        <name>ATP</name>
        <dbReference type="ChEBI" id="CHEBI:30616"/>
    </ligand>
</feature>
<reference evidence="9" key="1">
    <citation type="submission" date="2023-01" db="EMBL/GenBank/DDBJ databases">
        <title>Complete genome sequence of Planctobacterium marinum strain Dej080120_11.</title>
        <authorList>
            <person name="Ueki S."/>
            <person name="Maruyama F."/>
        </authorList>
    </citation>
    <scope>NUCLEOTIDE SEQUENCE</scope>
    <source>
        <strain evidence="9">Dej080120_11</strain>
    </source>
</reference>
<dbReference type="EMBL" id="AP027272">
    <property type="protein sequence ID" value="BDX08529.1"/>
    <property type="molecule type" value="Genomic_DNA"/>
</dbReference>
<evidence type="ECO:0000256" key="4">
    <source>
        <dbReference type="ARBA" id="ARBA00022723"/>
    </source>
</evidence>
<evidence type="ECO:0000256" key="5">
    <source>
        <dbReference type="ARBA" id="ARBA00022741"/>
    </source>
</evidence>
<comment type="catalytic activity">
    <reaction evidence="8">
        <text>L-tyrosyl-[protein] + ATP = O-(5'-adenylyl)-L-tyrosyl-[protein] + diphosphate</text>
        <dbReference type="Rhea" id="RHEA:54288"/>
        <dbReference type="Rhea" id="RHEA-COMP:10136"/>
        <dbReference type="Rhea" id="RHEA-COMP:13846"/>
        <dbReference type="ChEBI" id="CHEBI:30616"/>
        <dbReference type="ChEBI" id="CHEBI:33019"/>
        <dbReference type="ChEBI" id="CHEBI:46858"/>
        <dbReference type="ChEBI" id="CHEBI:83624"/>
        <dbReference type="EC" id="2.7.7.108"/>
    </reaction>
</comment>
<keyword evidence="7 8" id="KW-0460">Magnesium</keyword>
<evidence type="ECO:0000256" key="7">
    <source>
        <dbReference type="ARBA" id="ARBA00022842"/>
    </source>
</evidence>
<accession>A0AA48HNL2</accession>
<evidence type="ECO:0000313" key="10">
    <source>
        <dbReference type="Proteomes" id="UP001333710"/>
    </source>
</evidence>
<comment type="function">
    <text evidence="8">Nucleotidyltransferase involved in the post-translational modification of proteins. It can catalyze the addition of adenosine monophosphate (AMP) or uridine monophosphate (UMP) to a protein, resulting in modifications known as AMPylation and UMPylation.</text>
</comment>
<comment type="cofactor">
    <cofactor evidence="8">
        <name>Mg(2+)</name>
        <dbReference type="ChEBI" id="CHEBI:18420"/>
    </cofactor>
    <cofactor evidence="8">
        <name>Mn(2+)</name>
        <dbReference type="ChEBI" id="CHEBI:29035"/>
    </cofactor>
</comment>
<evidence type="ECO:0000256" key="2">
    <source>
        <dbReference type="ARBA" id="ARBA00022679"/>
    </source>
</evidence>
<dbReference type="PANTHER" id="PTHR32057">
    <property type="entry name" value="PROTEIN ADENYLYLTRANSFERASE SELO, MITOCHONDRIAL"/>
    <property type="match status" value="1"/>
</dbReference>
<keyword evidence="10" id="KW-1185">Reference proteome</keyword>
<feature type="binding site" evidence="8">
    <location>
        <position position="90"/>
    </location>
    <ligand>
        <name>ATP</name>
        <dbReference type="ChEBI" id="CHEBI:30616"/>
    </ligand>
</feature>
<evidence type="ECO:0000256" key="8">
    <source>
        <dbReference type="HAMAP-Rule" id="MF_00692"/>
    </source>
</evidence>
<feature type="binding site" evidence="8">
    <location>
        <position position="226"/>
    </location>
    <ligand>
        <name>ATP</name>
        <dbReference type="ChEBI" id="CHEBI:30616"/>
    </ligand>
</feature>
<keyword evidence="4 8" id="KW-0479">Metal-binding</keyword>
<keyword evidence="2 8" id="KW-0808">Transferase</keyword>
<sequence length="450" mass="51145">MNQPLANEFGLQALFSDEAHCLAQIFSNGGALHDNAVAQKYGGHQFGHWNPDLGDGRGLLLAEVTNKKGELQDLHLKGAGQTPYSRFGDGRAVLRSTLREYLASEALHHLGIPSSRALCLFTSTHPVQREELESAAMMIRSAPSHIRFGHIEYFFHTQQKDKLQQLFDFVFKTYFPSLCDSKQRYAELLLQIVTDTAKLIACWQAYGFCHGVMNTDNMSIHGITFDYGPYGFLDNFQPDFVCNHSDSAGRYAFDQQPGVALWNLNALAYAFSDHLEEAQIAEILSQYEPTLLQEYSRLMASRFGFLAMGQHQNALLNEYMQQMETEQRDFNLSFRILNSVTGSGANQPFLNHFIDQQWAANWLSRYLEQVNRQDEVEQDRHARMNKVNPIYVLRNYLAQRAIEQAEQGDFSFSEKLLEALRTPFDEKLEYQEFSKAPPASAQCVALSCSS</sequence>
<dbReference type="InterPro" id="IPR003846">
    <property type="entry name" value="SelO"/>
</dbReference>
<dbReference type="Pfam" id="PF02696">
    <property type="entry name" value="SelO"/>
    <property type="match status" value="1"/>
</dbReference>
<comment type="catalytic activity">
    <reaction evidence="8">
        <text>L-tyrosyl-[protein] + UTP = O-(5'-uridylyl)-L-tyrosyl-[protein] + diphosphate</text>
        <dbReference type="Rhea" id="RHEA:83887"/>
        <dbReference type="Rhea" id="RHEA-COMP:10136"/>
        <dbReference type="Rhea" id="RHEA-COMP:20238"/>
        <dbReference type="ChEBI" id="CHEBI:33019"/>
        <dbReference type="ChEBI" id="CHEBI:46398"/>
        <dbReference type="ChEBI" id="CHEBI:46858"/>
        <dbReference type="ChEBI" id="CHEBI:90602"/>
    </reaction>
</comment>
<feature type="binding site" evidence="8">
    <location>
        <position position="217"/>
    </location>
    <ligand>
        <name>Mg(2+)</name>
        <dbReference type="ChEBI" id="CHEBI:18420"/>
    </ligand>
</feature>
<dbReference type="AlphaFoldDB" id="A0AA48HNL2"/>
<feature type="binding site" evidence="8">
    <location>
        <position position="89"/>
    </location>
    <ligand>
        <name>ATP</name>
        <dbReference type="ChEBI" id="CHEBI:30616"/>
    </ligand>
</feature>
<feature type="binding site" evidence="8">
    <location>
        <position position="140"/>
    </location>
    <ligand>
        <name>ATP</name>
        <dbReference type="ChEBI" id="CHEBI:30616"/>
    </ligand>
</feature>
<keyword evidence="8" id="KW-0464">Manganese</keyword>
<feature type="active site" description="Proton acceptor" evidence="8">
    <location>
        <position position="216"/>
    </location>
</feature>
<dbReference type="GO" id="GO:0030145">
    <property type="term" value="F:manganese ion binding"/>
    <property type="evidence" value="ECO:0007669"/>
    <property type="project" value="UniProtKB-UniRule"/>
</dbReference>
<proteinExistence type="inferred from homology"/>